<dbReference type="OrthoDB" id="540004at2759"/>
<keyword evidence="2" id="KW-1185">Reference proteome</keyword>
<dbReference type="EMBL" id="PKPP01030851">
    <property type="protein sequence ID" value="PWA20544.1"/>
    <property type="molecule type" value="Genomic_DNA"/>
</dbReference>
<dbReference type="Proteomes" id="UP000245207">
    <property type="component" value="Unassembled WGS sequence"/>
</dbReference>
<dbReference type="STRING" id="35608.A0A2U1K976"/>
<name>A0A2U1K976_ARTAN</name>
<dbReference type="AlphaFoldDB" id="A0A2U1K976"/>
<evidence type="ECO:0000313" key="2">
    <source>
        <dbReference type="Proteomes" id="UP000245207"/>
    </source>
</evidence>
<organism evidence="1 2">
    <name type="scientific">Artemisia annua</name>
    <name type="common">Sweet wormwood</name>
    <dbReference type="NCBI Taxonomy" id="35608"/>
    <lineage>
        <taxon>Eukaryota</taxon>
        <taxon>Viridiplantae</taxon>
        <taxon>Streptophyta</taxon>
        <taxon>Embryophyta</taxon>
        <taxon>Tracheophyta</taxon>
        <taxon>Spermatophyta</taxon>
        <taxon>Magnoliopsida</taxon>
        <taxon>eudicotyledons</taxon>
        <taxon>Gunneridae</taxon>
        <taxon>Pentapetalae</taxon>
        <taxon>asterids</taxon>
        <taxon>campanulids</taxon>
        <taxon>Asterales</taxon>
        <taxon>Asteraceae</taxon>
        <taxon>Asteroideae</taxon>
        <taxon>Anthemideae</taxon>
        <taxon>Artemisiinae</taxon>
        <taxon>Artemisia</taxon>
    </lineage>
</organism>
<reference evidence="1 2" key="1">
    <citation type="journal article" date="2018" name="Mol. Plant">
        <title>The genome of Artemisia annua provides insight into the evolution of Asteraceae family and artemisinin biosynthesis.</title>
        <authorList>
            <person name="Shen Q."/>
            <person name="Zhang L."/>
            <person name="Liao Z."/>
            <person name="Wang S."/>
            <person name="Yan T."/>
            <person name="Shi P."/>
            <person name="Liu M."/>
            <person name="Fu X."/>
            <person name="Pan Q."/>
            <person name="Wang Y."/>
            <person name="Lv Z."/>
            <person name="Lu X."/>
            <person name="Zhang F."/>
            <person name="Jiang W."/>
            <person name="Ma Y."/>
            <person name="Chen M."/>
            <person name="Hao X."/>
            <person name="Li L."/>
            <person name="Tang Y."/>
            <person name="Lv G."/>
            <person name="Zhou Y."/>
            <person name="Sun X."/>
            <person name="Brodelius P.E."/>
            <person name="Rose J.K.C."/>
            <person name="Tang K."/>
        </authorList>
    </citation>
    <scope>NUCLEOTIDE SEQUENCE [LARGE SCALE GENOMIC DNA]</scope>
    <source>
        <strain evidence="2">cv. Huhao1</strain>
        <tissue evidence="1">Leaf</tissue>
    </source>
</reference>
<sequence>MAGHLVLLDELSFATNATLIREWMYVCFQTEVLEAEQSVVELETGCLQMVERIRQSEDLIRELEVLKSCIHAVKSVGYLKEILACELEKENRLKIMLAEARIRVRERRRYMLQWCCRVGSVKGLCVGDVVAEFIVMVLETNDESDIVDGVLLNFCLFCMYSSDKEELDAETSMLGFQSYSDSAYSEELTNFREHGHAGLVMMLWRWLLPGQRVYVLTCPRSECKMAVTILSKVFRYNLILPFGRQMNGLNWEKELALLNEVQEIT</sequence>
<gene>
    <name evidence="1" type="ORF">CTI12_AA609930</name>
</gene>
<accession>A0A2U1K976</accession>
<evidence type="ECO:0000313" key="1">
    <source>
        <dbReference type="EMBL" id="PWA20544.1"/>
    </source>
</evidence>
<protein>
    <submittedName>
        <fullName evidence="1">Uncharacterized protein</fullName>
    </submittedName>
</protein>
<comment type="caution">
    <text evidence="1">The sequence shown here is derived from an EMBL/GenBank/DDBJ whole genome shotgun (WGS) entry which is preliminary data.</text>
</comment>
<proteinExistence type="predicted"/>